<evidence type="ECO:0000256" key="7">
    <source>
        <dbReference type="SAM" id="SignalP"/>
    </source>
</evidence>
<dbReference type="HOGENOM" id="CLU_107649_1_2_1"/>
<dbReference type="PANTHER" id="PTHR21659">
    <property type="entry name" value="HYDROPHOBIC PROTEIN RCI2 LOW TEMPERATURE AND SALT RESPONSIVE PROTEIN LTI6 -RELATED"/>
    <property type="match status" value="1"/>
</dbReference>
<gene>
    <name evidence="8" type="ORF">DRE_06298</name>
</gene>
<dbReference type="EMBL" id="KI966432">
    <property type="protein sequence ID" value="EWC45018.1"/>
    <property type="molecule type" value="Genomic_DNA"/>
</dbReference>
<name>W7HYJ5_9PEZI</name>
<reference evidence="8 9" key="1">
    <citation type="submission" date="2013-05" db="EMBL/GenBank/DDBJ databases">
        <title>Drechslerella stenobrocha genome reveals carnivorous origination and mechanical trapping mechanism of predatory fungi.</title>
        <authorList>
            <person name="Liu X."/>
            <person name="Zhang W."/>
            <person name="Liu K."/>
        </authorList>
    </citation>
    <scope>NUCLEOTIDE SEQUENCE [LARGE SCALE GENOMIC DNA]</scope>
    <source>
        <strain evidence="8 9">248</strain>
    </source>
</reference>
<evidence type="ECO:0000256" key="4">
    <source>
        <dbReference type="ARBA" id="ARBA00022989"/>
    </source>
</evidence>
<dbReference type="AlphaFoldDB" id="W7HYJ5"/>
<dbReference type="PROSITE" id="PS01309">
    <property type="entry name" value="UPF0057"/>
    <property type="match status" value="1"/>
</dbReference>
<accession>W7HYJ5</accession>
<keyword evidence="4 6" id="KW-1133">Transmembrane helix</keyword>
<feature type="signal peptide" evidence="7">
    <location>
        <begin position="1"/>
        <end position="23"/>
    </location>
</feature>
<evidence type="ECO:0000256" key="6">
    <source>
        <dbReference type="SAM" id="Phobius"/>
    </source>
</evidence>
<comment type="similarity">
    <text evidence="2">Belongs to the UPF0057 (PMP3) family.</text>
</comment>
<evidence type="ECO:0000313" key="8">
    <source>
        <dbReference type="EMBL" id="EWC45018.1"/>
    </source>
</evidence>
<evidence type="ECO:0000256" key="5">
    <source>
        <dbReference type="ARBA" id="ARBA00023136"/>
    </source>
</evidence>
<dbReference type="PANTHER" id="PTHR21659:SF42">
    <property type="entry name" value="UPF0057 MEMBRANE PROTEIN ZK632.10-RELATED"/>
    <property type="match status" value="1"/>
</dbReference>
<organism evidence="8 9">
    <name type="scientific">Drechslerella stenobrocha 248</name>
    <dbReference type="NCBI Taxonomy" id="1043628"/>
    <lineage>
        <taxon>Eukaryota</taxon>
        <taxon>Fungi</taxon>
        <taxon>Dikarya</taxon>
        <taxon>Ascomycota</taxon>
        <taxon>Pezizomycotina</taxon>
        <taxon>Orbiliomycetes</taxon>
        <taxon>Orbiliales</taxon>
        <taxon>Orbiliaceae</taxon>
        <taxon>Drechslerella</taxon>
    </lineage>
</organism>
<dbReference type="InterPro" id="IPR000612">
    <property type="entry name" value="PMP3"/>
</dbReference>
<protein>
    <recommendedName>
        <fullName evidence="10">Plasma membrane proteolipid 3</fullName>
    </recommendedName>
</protein>
<dbReference type="GO" id="GO:0016020">
    <property type="term" value="C:membrane"/>
    <property type="evidence" value="ECO:0007669"/>
    <property type="project" value="UniProtKB-SubCell"/>
</dbReference>
<keyword evidence="3 6" id="KW-0812">Transmembrane</keyword>
<dbReference type="Proteomes" id="UP000024837">
    <property type="component" value="Unassembled WGS sequence"/>
</dbReference>
<comment type="subcellular location">
    <subcellularLocation>
        <location evidence="1">Membrane</location>
    </subcellularLocation>
</comment>
<evidence type="ECO:0000313" key="9">
    <source>
        <dbReference type="Proteomes" id="UP000024837"/>
    </source>
</evidence>
<keyword evidence="7" id="KW-0732">Signal</keyword>
<keyword evidence="5 6" id="KW-0472">Membrane</keyword>
<proteinExistence type="inferred from homology"/>
<feature type="chain" id="PRO_5004895777" description="Plasma membrane proteolipid 3" evidence="7">
    <location>
        <begin position="24"/>
        <end position="105"/>
    </location>
</feature>
<evidence type="ECO:0008006" key="10">
    <source>
        <dbReference type="Google" id="ProtNLM"/>
    </source>
</evidence>
<keyword evidence="9" id="KW-1185">Reference proteome</keyword>
<feature type="transmembrane region" description="Helical" evidence="6">
    <location>
        <begin position="39"/>
        <end position="57"/>
    </location>
</feature>
<evidence type="ECO:0000256" key="2">
    <source>
        <dbReference type="ARBA" id="ARBA00009530"/>
    </source>
</evidence>
<evidence type="ECO:0000256" key="1">
    <source>
        <dbReference type="ARBA" id="ARBA00004370"/>
    </source>
</evidence>
<evidence type="ECO:0000256" key="3">
    <source>
        <dbReference type="ARBA" id="ARBA00022692"/>
    </source>
</evidence>
<dbReference type="OrthoDB" id="2152119at2759"/>
<dbReference type="Pfam" id="PF01679">
    <property type="entry name" value="Pmp3"/>
    <property type="match status" value="1"/>
</dbReference>
<sequence>MGGVSAILLIIVTILFPPAGVWAVGGCGPDFLINCCLTLLGYLPGHIHAFYLIYVYYERKEATLAGVIPQGDAPGVYSHRINTGGVRGYGTLHEQRAQEHTQGQA</sequence>